<dbReference type="Proteomes" id="UP000824165">
    <property type="component" value="Unassembled WGS sequence"/>
</dbReference>
<feature type="domain" description="DUF4130" evidence="1">
    <location>
        <begin position="88"/>
        <end position="248"/>
    </location>
</feature>
<evidence type="ECO:0000313" key="3">
    <source>
        <dbReference type="Proteomes" id="UP000824165"/>
    </source>
</evidence>
<gene>
    <name evidence="2" type="ORF">IAA60_01020</name>
</gene>
<reference evidence="2" key="2">
    <citation type="journal article" date="2021" name="PeerJ">
        <title>Extensive microbial diversity within the chicken gut microbiome revealed by metagenomics and culture.</title>
        <authorList>
            <person name="Gilroy R."/>
            <person name="Ravi A."/>
            <person name="Getino M."/>
            <person name="Pursley I."/>
            <person name="Horton D.L."/>
            <person name="Alikhan N.F."/>
            <person name="Baker D."/>
            <person name="Gharbi K."/>
            <person name="Hall N."/>
            <person name="Watson M."/>
            <person name="Adriaenssens E.M."/>
            <person name="Foster-Nyarko E."/>
            <person name="Jarju S."/>
            <person name="Secka A."/>
            <person name="Antonio M."/>
            <person name="Oren A."/>
            <person name="Chaudhuri R.R."/>
            <person name="La Ragione R."/>
            <person name="Hildebrand F."/>
            <person name="Pallen M.J."/>
        </authorList>
    </citation>
    <scope>NUCLEOTIDE SEQUENCE</scope>
    <source>
        <strain evidence="2">CHK181-108</strain>
    </source>
</reference>
<dbReference type="NCBIfam" id="TIGR03915">
    <property type="entry name" value="SAM_7_link_chp"/>
    <property type="match status" value="1"/>
</dbReference>
<organism evidence="2 3">
    <name type="scientific">Candidatus Ornithomonoglobus intestinigallinarum</name>
    <dbReference type="NCBI Taxonomy" id="2840894"/>
    <lineage>
        <taxon>Bacteria</taxon>
        <taxon>Bacillati</taxon>
        <taxon>Bacillota</taxon>
        <taxon>Clostridia</taxon>
        <taxon>Candidatus Ornithomonoglobus</taxon>
    </lineage>
</organism>
<evidence type="ECO:0000313" key="2">
    <source>
        <dbReference type="EMBL" id="HIT84463.1"/>
    </source>
</evidence>
<comment type="caution">
    <text evidence="2">The sequence shown here is derived from an EMBL/GenBank/DDBJ whole genome shotgun (WGS) entry which is preliminary data.</text>
</comment>
<protein>
    <submittedName>
        <fullName evidence="2">TIGR03915 family putative DNA repair protein</fullName>
    </submittedName>
</protein>
<dbReference type="InterPro" id="IPR023875">
    <property type="entry name" value="DNA_repair_put"/>
</dbReference>
<name>A0A9D1H1D7_9FIRM</name>
<accession>A0A9D1H1D7</accession>
<proteinExistence type="predicted"/>
<dbReference type="AlphaFoldDB" id="A0A9D1H1D7"/>
<dbReference type="InterPro" id="IPR025404">
    <property type="entry name" value="DUF4130"/>
</dbReference>
<dbReference type="Pfam" id="PF13566">
    <property type="entry name" value="DUF4130"/>
    <property type="match status" value="1"/>
</dbReference>
<sequence>MLNGRDVIYTYDGSFEGLMSVVFECYLTHTRPYDICCGENVQEVLMCCQKDVETNPERADRVIRSIYSKISSAAFYHIYCAYLSEAEGRELAVLDFLDAGYKYGASVVNRLNLDGVYTLMNIAKTVASEAHLYLGFVRFKKLSGGIYYSEIEPKAHVLPIISNHFCERFSSMPFMIHDIKHGECLVYNGKSVEIRRVESEPILKYDEDEKLFQSMWRDFYNTIAIKERRNEKCRNSLLPKRYRRCMTEFAV</sequence>
<reference evidence="2" key="1">
    <citation type="submission" date="2020-10" db="EMBL/GenBank/DDBJ databases">
        <authorList>
            <person name="Gilroy R."/>
        </authorList>
    </citation>
    <scope>NUCLEOTIDE SEQUENCE</scope>
    <source>
        <strain evidence="2">CHK181-108</strain>
    </source>
</reference>
<dbReference type="EMBL" id="DVLU01000007">
    <property type="protein sequence ID" value="HIT84463.1"/>
    <property type="molecule type" value="Genomic_DNA"/>
</dbReference>
<evidence type="ECO:0000259" key="1">
    <source>
        <dbReference type="Pfam" id="PF13566"/>
    </source>
</evidence>